<sequence>MNLPEARCSALGSVSPTARQSPADCQLSGGESHQLTSANVQWLKMTTCCSEEDTSPVVKMSPHLSAAQIITSRPLLPPFFCFLPSSASSLLLLLSSGVVTVTNSSQASLWERFNSKRRSTRRGLKQF</sequence>
<organism evidence="1 2">
    <name type="scientific">Scophthalmus maximus</name>
    <name type="common">Turbot</name>
    <name type="synonym">Psetta maxima</name>
    <dbReference type="NCBI Taxonomy" id="52904"/>
    <lineage>
        <taxon>Eukaryota</taxon>
        <taxon>Metazoa</taxon>
        <taxon>Chordata</taxon>
        <taxon>Craniata</taxon>
        <taxon>Vertebrata</taxon>
        <taxon>Euteleostomi</taxon>
        <taxon>Actinopterygii</taxon>
        <taxon>Neopterygii</taxon>
        <taxon>Teleostei</taxon>
        <taxon>Neoteleostei</taxon>
        <taxon>Acanthomorphata</taxon>
        <taxon>Carangaria</taxon>
        <taxon>Pleuronectiformes</taxon>
        <taxon>Pleuronectoidei</taxon>
        <taxon>Scophthalmidae</taxon>
        <taxon>Scophthalmus</taxon>
    </lineage>
</organism>
<gene>
    <name evidence="1" type="ORF">F2P81_013970</name>
</gene>
<proteinExistence type="predicted"/>
<protein>
    <submittedName>
        <fullName evidence="1">Uncharacterized protein</fullName>
    </submittedName>
</protein>
<evidence type="ECO:0000313" key="2">
    <source>
        <dbReference type="Proteomes" id="UP000438429"/>
    </source>
</evidence>
<dbReference type="AlphaFoldDB" id="A0A6A4SS83"/>
<evidence type="ECO:0000313" key="1">
    <source>
        <dbReference type="EMBL" id="KAF0033904.1"/>
    </source>
</evidence>
<comment type="caution">
    <text evidence="1">The sequence shown here is derived from an EMBL/GenBank/DDBJ whole genome shotgun (WGS) entry which is preliminary data.</text>
</comment>
<accession>A0A6A4SS83</accession>
<dbReference type="EMBL" id="VEVO01000012">
    <property type="protein sequence ID" value="KAF0033904.1"/>
    <property type="molecule type" value="Genomic_DNA"/>
</dbReference>
<dbReference type="Proteomes" id="UP000438429">
    <property type="component" value="Unassembled WGS sequence"/>
</dbReference>
<name>A0A6A4SS83_SCOMX</name>
<reference evidence="1 2" key="1">
    <citation type="submission" date="2019-06" db="EMBL/GenBank/DDBJ databases">
        <title>Draft genomes of female and male turbot (Scophthalmus maximus).</title>
        <authorList>
            <person name="Xu H."/>
            <person name="Xu X.-W."/>
            <person name="Shao C."/>
            <person name="Chen S."/>
        </authorList>
    </citation>
    <scope>NUCLEOTIDE SEQUENCE [LARGE SCALE GENOMIC DNA]</scope>
    <source>
        <strain evidence="1">Ysfricsl-2016a</strain>
        <tissue evidence="1">Blood</tissue>
    </source>
</reference>